<keyword evidence="6" id="KW-0539">Nucleus</keyword>
<comment type="caution">
    <text evidence="11">The sequence shown here is derived from an EMBL/GenBank/DDBJ whole genome shotgun (WGS) entry which is preliminary data.</text>
</comment>
<dbReference type="Gene3D" id="1.10.10.10">
    <property type="entry name" value="Winged helix-like DNA-binding domain superfamily/Winged helix DNA-binding domain"/>
    <property type="match status" value="1"/>
</dbReference>
<name>A0ABQ9DLJ6_9PASS</name>
<dbReference type="PANTHER" id="PTHR15938">
    <property type="entry name" value="TBP-1 INTERACTING PROTEIN"/>
    <property type="match status" value="1"/>
</dbReference>
<evidence type="ECO:0000256" key="8">
    <source>
        <dbReference type="SAM" id="MobiDB-lite"/>
    </source>
</evidence>
<evidence type="ECO:0000259" key="10">
    <source>
        <dbReference type="Pfam" id="PF18517"/>
    </source>
</evidence>
<sequence length="277" mass="30467">MSKGREAAAGGGAAAVLLRYLREQNRPYSAQDAFGNLQREHGLGKAAVVKALEQLAQQGRVREKAYGKQKIYFADQEQLPAASDAELRGLDGQIAARSAELQALHQSCRHMEQGECGPAAPPRPRGTGSCARFRPAVRPVIGAAFPELKDLNSSMTTPEMSREIEALRKDCASYTEKLERIKSATNHVTPEEKEKVCREQQLFRREWRRRKRMVRTAGRGGPAGTGRPPPPSCALPRQATELLDAILEGYPKSKKQFFEEVGIETDEDHGVALPVAP</sequence>
<evidence type="ECO:0000313" key="12">
    <source>
        <dbReference type="Proteomes" id="UP001145742"/>
    </source>
</evidence>
<evidence type="ECO:0000256" key="5">
    <source>
        <dbReference type="ARBA" id="ARBA00023172"/>
    </source>
</evidence>
<comment type="similarity">
    <text evidence="2">Belongs to the HOP2 family.</text>
</comment>
<dbReference type="Proteomes" id="UP001145742">
    <property type="component" value="Unassembled WGS sequence"/>
</dbReference>
<evidence type="ECO:0000256" key="3">
    <source>
        <dbReference type="ARBA" id="ARBA00016093"/>
    </source>
</evidence>
<keyword evidence="5" id="KW-0233">DNA recombination</keyword>
<comment type="subcellular location">
    <subcellularLocation>
        <location evidence="1">Nucleus</location>
    </subcellularLocation>
</comment>
<feature type="domain" description="Leucine zipper with capping helix" evidence="10">
    <location>
        <begin position="240"/>
        <end position="270"/>
    </location>
</feature>
<organism evidence="11 12">
    <name type="scientific">Willisornis vidua</name>
    <name type="common">Xingu scale-backed antbird</name>
    <dbReference type="NCBI Taxonomy" id="1566151"/>
    <lineage>
        <taxon>Eukaryota</taxon>
        <taxon>Metazoa</taxon>
        <taxon>Chordata</taxon>
        <taxon>Craniata</taxon>
        <taxon>Vertebrata</taxon>
        <taxon>Euteleostomi</taxon>
        <taxon>Archelosauria</taxon>
        <taxon>Archosauria</taxon>
        <taxon>Dinosauria</taxon>
        <taxon>Saurischia</taxon>
        <taxon>Theropoda</taxon>
        <taxon>Coelurosauria</taxon>
        <taxon>Aves</taxon>
        <taxon>Neognathae</taxon>
        <taxon>Neoaves</taxon>
        <taxon>Telluraves</taxon>
        <taxon>Australaves</taxon>
        <taxon>Passeriformes</taxon>
        <taxon>Thamnophilidae</taxon>
        <taxon>Willisornis</taxon>
    </lineage>
</organism>
<dbReference type="EMBL" id="WHWB01033251">
    <property type="protein sequence ID" value="KAJ7421091.1"/>
    <property type="molecule type" value="Genomic_DNA"/>
</dbReference>
<gene>
    <name evidence="11" type="primary">Psmc3ip</name>
    <name evidence="11" type="ORF">WISP_44717</name>
</gene>
<evidence type="ECO:0000256" key="6">
    <source>
        <dbReference type="ARBA" id="ARBA00023242"/>
    </source>
</evidence>
<dbReference type="InterPro" id="IPR040661">
    <property type="entry name" value="LZ3wCH"/>
</dbReference>
<evidence type="ECO:0000256" key="2">
    <source>
        <dbReference type="ARBA" id="ARBA00007922"/>
    </source>
</evidence>
<keyword evidence="7" id="KW-0469">Meiosis</keyword>
<evidence type="ECO:0000256" key="1">
    <source>
        <dbReference type="ARBA" id="ARBA00004123"/>
    </source>
</evidence>
<proteinExistence type="inferred from homology"/>
<dbReference type="PANTHER" id="PTHR15938:SF0">
    <property type="entry name" value="HOMOLOGOUS-PAIRING PROTEIN 2 HOMOLOG"/>
    <property type="match status" value="1"/>
</dbReference>
<dbReference type="Pfam" id="PF07106">
    <property type="entry name" value="WHD_TBPIP"/>
    <property type="match status" value="1"/>
</dbReference>
<keyword evidence="4" id="KW-0175">Coiled coil</keyword>
<evidence type="ECO:0000259" key="9">
    <source>
        <dbReference type="Pfam" id="PF07106"/>
    </source>
</evidence>
<feature type="region of interest" description="Disordered" evidence="8">
    <location>
        <begin position="213"/>
        <end position="234"/>
    </location>
</feature>
<feature type="domain" description="Homologous-pairing protein 2 winged helix" evidence="9">
    <location>
        <begin position="13"/>
        <end position="74"/>
    </location>
</feature>
<dbReference type="Pfam" id="PF18517">
    <property type="entry name" value="LZ3wCH"/>
    <property type="match status" value="1"/>
</dbReference>
<evidence type="ECO:0000313" key="11">
    <source>
        <dbReference type="EMBL" id="KAJ7421091.1"/>
    </source>
</evidence>
<accession>A0ABQ9DLJ6</accession>
<evidence type="ECO:0000256" key="7">
    <source>
        <dbReference type="ARBA" id="ARBA00023254"/>
    </source>
</evidence>
<dbReference type="InterPro" id="IPR010776">
    <property type="entry name" value="Hop2_WH_dom"/>
</dbReference>
<reference evidence="11" key="1">
    <citation type="submission" date="2019-10" db="EMBL/GenBank/DDBJ databases">
        <authorList>
            <person name="Soares A.E.R."/>
            <person name="Aleixo A."/>
            <person name="Schneider P."/>
            <person name="Miyaki C.Y."/>
            <person name="Schneider M.P."/>
            <person name="Mello C."/>
            <person name="Vasconcelos A.T.R."/>
        </authorList>
    </citation>
    <scope>NUCLEOTIDE SEQUENCE</scope>
    <source>
        <tissue evidence="11">Muscle</tissue>
    </source>
</reference>
<protein>
    <recommendedName>
        <fullName evidence="3">Homologous-pairing protein 2 homolog</fullName>
    </recommendedName>
</protein>
<dbReference type="InterPro" id="IPR036388">
    <property type="entry name" value="WH-like_DNA-bd_sf"/>
</dbReference>
<keyword evidence="12" id="KW-1185">Reference proteome</keyword>
<evidence type="ECO:0000256" key="4">
    <source>
        <dbReference type="ARBA" id="ARBA00023054"/>
    </source>
</evidence>